<evidence type="ECO:0000256" key="1">
    <source>
        <dbReference type="ARBA" id="ARBA00004365"/>
    </source>
</evidence>
<dbReference type="PANTHER" id="PTHR30033">
    <property type="entry name" value="FLAGELLAR HOOK-ASSOCIATED PROTEIN 1"/>
    <property type="match status" value="1"/>
</dbReference>
<dbReference type="NCBIfam" id="TIGR02492">
    <property type="entry name" value="flgK_ends"/>
    <property type="match status" value="1"/>
</dbReference>
<dbReference type="PANTHER" id="PTHR30033:SF1">
    <property type="entry name" value="FLAGELLAR HOOK-ASSOCIATED PROTEIN 1"/>
    <property type="match status" value="1"/>
</dbReference>
<protein>
    <recommendedName>
        <fullName evidence="4">Flagellar hook-associated protein 1</fullName>
    </recommendedName>
</protein>
<evidence type="ECO:0000256" key="6">
    <source>
        <dbReference type="ARBA" id="ARBA00023143"/>
    </source>
</evidence>
<name>A0ABP4YJH7_9ACTN</name>
<dbReference type="Pfam" id="PF22638">
    <property type="entry name" value="FlgK_D1"/>
    <property type="match status" value="1"/>
</dbReference>
<keyword evidence="11" id="KW-1185">Reference proteome</keyword>
<feature type="domain" description="Flagellar hook-associated protein FlgK helical" evidence="9">
    <location>
        <begin position="102"/>
        <end position="336"/>
    </location>
</feature>
<comment type="caution">
    <text evidence="10">The sequence shown here is derived from an EMBL/GenBank/DDBJ whole genome shotgun (WGS) entry which is preliminary data.</text>
</comment>
<reference evidence="11" key="1">
    <citation type="journal article" date="2019" name="Int. J. Syst. Evol. Microbiol.">
        <title>The Global Catalogue of Microorganisms (GCM) 10K type strain sequencing project: providing services to taxonomists for standard genome sequencing and annotation.</title>
        <authorList>
            <consortium name="The Broad Institute Genomics Platform"/>
            <consortium name="The Broad Institute Genome Sequencing Center for Infectious Disease"/>
            <person name="Wu L."/>
            <person name="Ma J."/>
        </authorList>
    </citation>
    <scope>NUCLEOTIDE SEQUENCE [LARGE SCALE GENOMIC DNA]</scope>
    <source>
        <strain evidence="11">JCM 13250</strain>
    </source>
</reference>
<dbReference type="EMBL" id="BAAALT010000149">
    <property type="protein sequence ID" value="GAA1817672.1"/>
    <property type="molecule type" value="Genomic_DNA"/>
</dbReference>
<evidence type="ECO:0000256" key="2">
    <source>
        <dbReference type="ARBA" id="ARBA00004613"/>
    </source>
</evidence>
<evidence type="ECO:0000256" key="4">
    <source>
        <dbReference type="ARBA" id="ARBA00016244"/>
    </source>
</evidence>
<gene>
    <name evidence="10" type="primary">flgK</name>
    <name evidence="10" type="ORF">GCM10009682_43140</name>
</gene>
<accession>A0ABP4YJH7</accession>
<keyword evidence="5" id="KW-0964">Secreted</keyword>
<comment type="subcellular location">
    <subcellularLocation>
        <location evidence="1">Bacterial flagellum</location>
    </subcellularLocation>
    <subcellularLocation>
        <location evidence="2">Secreted</location>
    </subcellularLocation>
</comment>
<organism evidence="10 11">
    <name type="scientific">Luedemannella flava</name>
    <dbReference type="NCBI Taxonomy" id="349316"/>
    <lineage>
        <taxon>Bacteria</taxon>
        <taxon>Bacillati</taxon>
        <taxon>Actinomycetota</taxon>
        <taxon>Actinomycetes</taxon>
        <taxon>Micromonosporales</taxon>
        <taxon>Micromonosporaceae</taxon>
        <taxon>Luedemannella</taxon>
    </lineage>
</organism>
<feature type="domain" description="Flagellar basal body rod protein N-terminal" evidence="7">
    <location>
        <begin position="8"/>
        <end position="37"/>
    </location>
</feature>
<evidence type="ECO:0000313" key="11">
    <source>
        <dbReference type="Proteomes" id="UP001500218"/>
    </source>
</evidence>
<keyword evidence="10" id="KW-0282">Flagellum</keyword>
<dbReference type="Proteomes" id="UP001500218">
    <property type="component" value="Unassembled WGS sequence"/>
</dbReference>
<evidence type="ECO:0000256" key="3">
    <source>
        <dbReference type="ARBA" id="ARBA00009677"/>
    </source>
</evidence>
<sequence>MTSTFSGLSTALSALYAQRRGLDVTGQNIANANTEGYSRQRVDMRAIASQQVPAVHAVWSGAGAGVDVTAISRARDAFLEARGRAEHAQGAYLDVQKQVFGSVESIFTEPSDTALQSQFDDYWAAWHDVANNPGLLAARNQLLERGRVVTDGLSRAFDQLGAEFTISRSQLEAFATDINTTTKTIAELNQSINRAQAAGLPVNELADQRDLQLMHLAEVAGTTAIARPDGTMDVLLGGSTLVSGSSSRELKVGGGTRLEDLVTDPTGQRVSLQWADNGRTATATDGRVAAHLQSLNTILPDYANQLDAIAASLASSVNLAHGQGHDLNGNPGTAFFTGTTASTIKVAIDDPMLVAASSQAGAPNLDAGNADALAALGQKTDGADSAYRRLVAGLGVQSQSAARRAEIQAAVETEIDVARSSQSGVNLDEEMTNLLAYQRAYEAASRVFNSIDETLDTLINRTG</sequence>
<keyword evidence="10" id="KW-0966">Cell projection</keyword>
<dbReference type="InterPro" id="IPR001444">
    <property type="entry name" value="Flag_bb_rod_N"/>
</dbReference>
<evidence type="ECO:0000313" key="10">
    <source>
        <dbReference type="EMBL" id="GAA1817672.1"/>
    </source>
</evidence>
<dbReference type="SUPFAM" id="SSF64518">
    <property type="entry name" value="Phase 1 flagellin"/>
    <property type="match status" value="1"/>
</dbReference>
<evidence type="ECO:0000259" key="9">
    <source>
        <dbReference type="Pfam" id="PF22638"/>
    </source>
</evidence>
<dbReference type="InterPro" id="IPR002371">
    <property type="entry name" value="FlgK"/>
</dbReference>
<dbReference type="Pfam" id="PF00460">
    <property type="entry name" value="Flg_bb_rod"/>
    <property type="match status" value="1"/>
</dbReference>
<comment type="similarity">
    <text evidence="3">Belongs to the flagella basal body rod proteins family.</text>
</comment>
<dbReference type="InterPro" id="IPR053927">
    <property type="entry name" value="FlgK_helical"/>
</dbReference>
<dbReference type="InterPro" id="IPR010930">
    <property type="entry name" value="Flg_bb/hook_C_dom"/>
</dbReference>
<proteinExistence type="inferred from homology"/>
<dbReference type="RefSeq" id="WP_344135218.1">
    <property type="nucleotide sequence ID" value="NZ_BAAALT010000149.1"/>
</dbReference>
<keyword evidence="10" id="KW-0969">Cilium</keyword>
<evidence type="ECO:0000256" key="5">
    <source>
        <dbReference type="ARBA" id="ARBA00022525"/>
    </source>
</evidence>
<dbReference type="Pfam" id="PF06429">
    <property type="entry name" value="Flg_bbr_C"/>
    <property type="match status" value="1"/>
</dbReference>
<keyword evidence="6" id="KW-0975">Bacterial flagellum</keyword>
<evidence type="ECO:0000259" key="7">
    <source>
        <dbReference type="Pfam" id="PF00460"/>
    </source>
</evidence>
<feature type="domain" description="Flagellar basal-body/hook protein C-terminal" evidence="8">
    <location>
        <begin position="421"/>
        <end position="460"/>
    </location>
</feature>
<evidence type="ECO:0000259" key="8">
    <source>
        <dbReference type="Pfam" id="PF06429"/>
    </source>
</evidence>